<name>A0A428WSD2_AMYBA</name>
<feature type="region of interest" description="Disordered" evidence="1">
    <location>
        <begin position="17"/>
        <end position="37"/>
    </location>
</feature>
<keyword evidence="3" id="KW-1185">Reference proteome</keyword>
<evidence type="ECO:0000313" key="2">
    <source>
        <dbReference type="EMBL" id="RSM45972.1"/>
    </source>
</evidence>
<protein>
    <submittedName>
        <fullName evidence="2">Uncharacterized protein</fullName>
    </submittedName>
</protein>
<proteinExistence type="predicted"/>
<gene>
    <name evidence="2" type="ORF">DMA12_11790</name>
</gene>
<dbReference type="EMBL" id="QHHU01000014">
    <property type="protein sequence ID" value="RSM45972.1"/>
    <property type="molecule type" value="Genomic_DNA"/>
</dbReference>
<comment type="caution">
    <text evidence="2">The sequence shown here is derived from an EMBL/GenBank/DDBJ whole genome shotgun (WGS) entry which is preliminary data.</text>
</comment>
<accession>A0A428WSD2</accession>
<dbReference type="AlphaFoldDB" id="A0A428WSD2"/>
<evidence type="ECO:0000313" key="3">
    <source>
        <dbReference type="Proteomes" id="UP000286716"/>
    </source>
</evidence>
<reference evidence="2 3" key="1">
    <citation type="submission" date="2018-05" db="EMBL/GenBank/DDBJ databases">
        <title>Evolution of GPA BGCs.</title>
        <authorList>
            <person name="Waglechner N."/>
            <person name="Wright G.D."/>
        </authorList>
    </citation>
    <scope>NUCLEOTIDE SEQUENCE [LARGE SCALE GENOMIC DNA]</scope>
    <source>
        <strain evidence="2 3">DSM 5908</strain>
    </source>
</reference>
<dbReference type="Proteomes" id="UP000286716">
    <property type="component" value="Unassembled WGS sequence"/>
</dbReference>
<evidence type="ECO:0000256" key="1">
    <source>
        <dbReference type="SAM" id="MobiDB-lite"/>
    </source>
</evidence>
<sequence>MIGLSARFGLGIALSTTGTGQATSRADPAHAFEPYEPLSGGGFTGPSVAASPDPLPVVW</sequence>
<organism evidence="2 3">
    <name type="scientific">Amycolatopsis balhimycina DSM 5908</name>
    <dbReference type="NCBI Taxonomy" id="1081091"/>
    <lineage>
        <taxon>Bacteria</taxon>
        <taxon>Bacillati</taxon>
        <taxon>Actinomycetota</taxon>
        <taxon>Actinomycetes</taxon>
        <taxon>Pseudonocardiales</taxon>
        <taxon>Pseudonocardiaceae</taxon>
        <taxon>Amycolatopsis</taxon>
    </lineage>
</organism>